<dbReference type="AlphaFoldDB" id="A0AAV5MKV3"/>
<organism evidence="2 3">
    <name type="scientific">Rubroshorea leprosula</name>
    <dbReference type="NCBI Taxonomy" id="152421"/>
    <lineage>
        <taxon>Eukaryota</taxon>
        <taxon>Viridiplantae</taxon>
        <taxon>Streptophyta</taxon>
        <taxon>Embryophyta</taxon>
        <taxon>Tracheophyta</taxon>
        <taxon>Spermatophyta</taxon>
        <taxon>Magnoliopsida</taxon>
        <taxon>eudicotyledons</taxon>
        <taxon>Gunneridae</taxon>
        <taxon>Pentapetalae</taxon>
        <taxon>rosids</taxon>
        <taxon>malvids</taxon>
        <taxon>Malvales</taxon>
        <taxon>Dipterocarpaceae</taxon>
        <taxon>Rubroshorea</taxon>
    </lineage>
</organism>
<sequence length="111" mass="12615">MLATSERRRANDELAQYRKANGHHLHDKTYGQGHLEARYRKEFEPLRCTDGVRWRKVASNGEGDTDFLETCLPPHCFTSQPHPVNLAPIASFGSSLNCSIYTLLHCLFELA</sequence>
<protein>
    <submittedName>
        <fullName evidence="2">Uncharacterized protein</fullName>
    </submittedName>
</protein>
<evidence type="ECO:0000256" key="1">
    <source>
        <dbReference type="SAM" id="MobiDB-lite"/>
    </source>
</evidence>
<proteinExistence type="predicted"/>
<dbReference type="Proteomes" id="UP001054252">
    <property type="component" value="Unassembled WGS sequence"/>
</dbReference>
<feature type="region of interest" description="Disordered" evidence="1">
    <location>
        <begin position="1"/>
        <end position="28"/>
    </location>
</feature>
<name>A0AAV5MKV3_9ROSI</name>
<keyword evidence="3" id="KW-1185">Reference proteome</keyword>
<dbReference type="EMBL" id="BPVZ01000381">
    <property type="protein sequence ID" value="GKV50616.1"/>
    <property type="molecule type" value="Genomic_DNA"/>
</dbReference>
<reference evidence="2 3" key="1">
    <citation type="journal article" date="2021" name="Commun. Biol.">
        <title>The genome of Shorea leprosula (Dipterocarpaceae) highlights the ecological relevance of drought in aseasonal tropical rainforests.</title>
        <authorList>
            <person name="Ng K.K.S."/>
            <person name="Kobayashi M.J."/>
            <person name="Fawcett J.A."/>
            <person name="Hatakeyama M."/>
            <person name="Paape T."/>
            <person name="Ng C.H."/>
            <person name="Ang C.C."/>
            <person name="Tnah L.H."/>
            <person name="Lee C.T."/>
            <person name="Nishiyama T."/>
            <person name="Sese J."/>
            <person name="O'Brien M.J."/>
            <person name="Copetti D."/>
            <person name="Mohd Noor M.I."/>
            <person name="Ong R.C."/>
            <person name="Putra M."/>
            <person name="Sireger I.Z."/>
            <person name="Indrioko S."/>
            <person name="Kosugi Y."/>
            <person name="Izuno A."/>
            <person name="Isagi Y."/>
            <person name="Lee S.L."/>
            <person name="Shimizu K.K."/>
        </authorList>
    </citation>
    <scope>NUCLEOTIDE SEQUENCE [LARGE SCALE GENOMIC DNA]</scope>
    <source>
        <strain evidence="2">214</strain>
    </source>
</reference>
<evidence type="ECO:0000313" key="2">
    <source>
        <dbReference type="EMBL" id="GKV50616.1"/>
    </source>
</evidence>
<evidence type="ECO:0000313" key="3">
    <source>
        <dbReference type="Proteomes" id="UP001054252"/>
    </source>
</evidence>
<feature type="compositionally biased region" description="Basic and acidic residues" evidence="1">
    <location>
        <begin position="1"/>
        <end position="16"/>
    </location>
</feature>
<comment type="caution">
    <text evidence="2">The sequence shown here is derived from an EMBL/GenBank/DDBJ whole genome shotgun (WGS) entry which is preliminary data.</text>
</comment>
<accession>A0AAV5MKV3</accession>
<gene>
    <name evidence="2" type="ORF">SLEP1_g57317</name>
</gene>